<protein>
    <submittedName>
        <fullName evidence="14">Alpha-2-macroglobulin-like protein 1</fullName>
    </submittedName>
</protein>
<dbReference type="InterPro" id="IPR011626">
    <property type="entry name" value="Alpha-macroglobulin_TED"/>
</dbReference>
<comment type="similarity">
    <text evidence="2">Belongs to the protease inhibitor I39 (alpha-2-macroglobulin) family.</text>
</comment>
<gene>
    <name evidence="14" type="ORF">KP79_PYT14650</name>
</gene>
<dbReference type="PANTHER" id="PTHR11412">
    <property type="entry name" value="MACROGLOBULIN / COMPLEMENT"/>
    <property type="match status" value="1"/>
</dbReference>
<evidence type="ECO:0000256" key="1">
    <source>
        <dbReference type="ARBA" id="ARBA00004613"/>
    </source>
</evidence>
<keyword evidence="5 10" id="KW-0732">Signal</keyword>
<dbReference type="STRING" id="6573.A0A210QRJ0"/>
<dbReference type="InterPro" id="IPR047565">
    <property type="entry name" value="Alpha-macroglob_thiol-ester_cl"/>
</dbReference>
<dbReference type="InterPro" id="IPR001599">
    <property type="entry name" value="Macroglobln_a2"/>
</dbReference>
<sequence length="1727" mass="194364">MKEIVLLLMSVTGALASQAGYLFTMPRQLWQGTKEKLCITRFEEGDRLEYNLDLVHTDSNSTTRYIFESGSSQCWNFDVPTSSGDYSATLSGSYGNGEVFNHKTEVTIQKSSHITLIQCDKPMYKPGQTVKFRIMTIDAMMKPKTGVISMVSIENPSGIRVRQWRDLDMSKGIASLEMALSQEPTMGKWTISVEVDGKNNKQTFIVKEYVLPKFEVTVTPPKYLLPDTPLIEGTVCAKYTYGKPVRGMMGLEICYVNEYYYYGGGRGDTDVRPCHKSLVEIDGCYEFSVNSSDLAMSSNRYSLWGRLSVKANITEIGTGITLFGESSGPEMTQTAYTIEITDETKGYFKPAFPYRAKVTAKKPDGSPAAGELIEITARNWEWDFFQHNNFTTDENGVIMFAVTDIPHNVTSISVQANSPRYQRTYDYYMTMNSHRLYQPQGYLSARRWYSPSNSYMHIERVSSTASCGQMLDVNVMYTTEANTTYKFYYMVMSSRHVVYHSHRHHHFLRHDAVERNPVLESMKLEDFTPPPRRPFYRPPRLIPVRVPAVLVNGTNTTSESEPTELPEPEIEGPLTEEPGPEPEPETEEVEEEEETEPMGHIASFTLHIPIVAEMAPNAKLLVYYIREDMETVADSITFNIEQCFNNKVDMRFEPKTAYPGSEATIRVKAEAGSFCSIGVVDKSINLLGGNHQLTPEKIYSMIENPYFYYGYWGDDQEYCEKNFPQPEPENTEDMPRYYYGYYAYDTNTVDAVQAFRDLDMVVFTDLTLETRPCSRRRRIPVAIHRNFAVGSVLEGAPDVDDEIAYDSETPVAAGAKADKKTTKTRSFFPETFLWDLELIGDDGEVVLTRTLPHTITEWVGNTICANTEVGIGTSPLATITAFQPFFLSFTLPYSAVRGETVPVTVTIFNYLKECLVMLVRLEPSDGFELMSADRVVQRCVCGGDSDSIKYYIKPTQLGEIEILAAAESIQDDGTCGNNAVSDETTGVSDAVKRMLLIEAEGVEKEYTFSSYMCAEGESKFTTIDLLLPPTGVVEDSARGKVSVIGDIMGPALSNLQGLLRMPYGCGEQNMASWSPNIVVLQYLTNTNQLTSKIETEALNYMRIGYQRQLNYRHDDGSYSAFGNSNADGSMWLTAFVVKCFGQSQPFIDIDNDDLVKSLNWFRRRQLENGCFPKIGYTHSYYLKGGISKDSNEAAMTAFVIIAMLEAGVSKMDTAVTSAVRCLDVQDNNDTYTLSLMAYAYTLYDVNWPQRSEVMAELEERAMFRDDGILKYWTRNDEEEATPEPYSWQWYRAPSAEIEITSYILLSTIIGEQDNAVINAQPIVMWLTKQRNTLGGFSSTQDTVIGLQALSVYATLVYRGGMHLDITFRGIRNEERVFSITGDNNLVLQSSPLEVVPDTLETEVYGVGCALIQAHMKYNIDEPPTGPAFNIRVSAFRSKEVGNDCKRRTLNICASFTGPGGVSNMAMVDVKMVTGWVPVTSTLDELVNDQSLGIQRYEVDGNLVHIYFDKFDSAGQCFYFDVEQDIEVTDPKKAFIKVFDYYETDLQVVIQYNLRTTCGTKQELPEISVDQYLRGVFFASVDEIVQVRIPPGLEGEPAGPVMTCPACIDATMNRKSADFKNLVCGSETIYKVSAGRSGTFPMKIYADLRSMRKTKISTFVKYDLGNNCVCGSIPTTEDKVLIFGNDRTFEKKMKKLHLNDQVTLMPWTREVEKSLRRLVTRPRGAVIK</sequence>
<keyword evidence="3" id="KW-0964">Secreted</keyword>
<evidence type="ECO:0000256" key="9">
    <source>
        <dbReference type="SAM" id="MobiDB-lite"/>
    </source>
</evidence>
<evidence type="ECO:0000259" key="11">
    <source>
        <dbReference type="SMART" id="SM01359"/>
    </source>
</evidence>
<feature type="region of interest" description="Disordered" evidence="9">
    <location>
        <begin position="553"/>
        <end position="597"/>
    </location>
</feature>
<dbReference type="Gene3D" id="6.20.50.160">
    <property type="match status" value="1"/>
</dbReference>
<dbReference type="InterPro" id="IPR008930">
    <property type="entry name" value="Terpenoid_cyclase/PrenylTrfase"/>
</dbReference>
<dbReference type="InterPro" id="IPR040839">
    <property type="entry name" value="MG4"/>
</dbReference>
<dbReference type="GO" id="GO:0005615">
    <property type="term" value="C:extracellular space"/>
    <property type="evidence" value="ECO:0007669"/>
    <property type="project" value="InterPro"/>
</dbReference>
<dbReference type="OrthoDB" id="9998011at2759"/>
<evidence type="ECO:0000256" key="10">
    <source>
        <dbReference type="SAM" id="SignalP"/>
    </source>
</evidence>
<keyword evidence="8" id="KW-0325">Glycoprotein</keyword>
<dbReference type="Pfam" id="PF17789">
    <property type="entry name" value="MG4"/>
    <property type="match status" value="1"/>
</dbReference>
<keyword evidence="15" id="KW-1185">Reference proteome</keyword>
<dbReference type="Gene3D" id="2.60.40.10">
    <property type="entry name" value="Immunoglobulins"/>
    <property type="match status" value="2"/>
</dbReference>
<comment type="caution">
    <text evidence="14">The sequence shown here is derived from an EMBL/GenBank/DDBJ whole genome shotgun (WGS) entry which is preliminary data.</text>
</comment>
<dbReference type="InterPro" id="IPR014756">
    <property type="entry name" value="Ig_E-set"/>
</dbReference>
<dbReference type="Pfam" id="PF07678">
    <property type="entry name" value="TED_complement"/>
    <property type="match status" value="1"/>
</dbReference>
<dbReference type="FunFam" id="2.60.40.1930:FF:000001">
    <property type="entry name" value="CD109 isoform 3"/>
    <property type="match status" value="1"/>
</dbReference>
<dbReference type="InterPro" id="IPR011625">
    <property type="entry name" value="A2M_N_BRD"/>
</dbReference>
<dbReference type="InterPro" id="IPR013783">
    <property type="entry name" value="Ig-like_fold"/>
</dbReference>
<evidence type="ECO:0000256" key="7">
    <source>
        <dbReference type="ARBA" id="ARBA00023157"/>
    </source>
</evidence>
<dbReference type="PANTHER" id="PTHR11412:SF171">
    <property type="entry name" value="PREGNANCY ZONE PROTEIN-LIKE PROTEIN"/>
    <property type="match status" value="1"/>
</dbReference>
<evidence type="ECO:0000256" key="5">
    <source>
        <dbReference type="ARBA" id="ARBA00022729"/>
    </source>
</evidence>
<dbReference type="SUPFAM" id="SSF81296">
    <property type="entry name" value="E set domains"/>
    <property type="match status" value="1"/>
</dbReference>
<feature type="domain" description="Alpha-macroglobulin receptor-binding" evidence="13">
    <location>
        <begin position="1462"/>
        <end position="1551"/>
    </location>
</feature>
<keyword evidence="7" id="KW-1015">Disulfide bond</keyword>
<dbReference type="EMBL" id="NEDP02002271">
    <property type="protein sequence ID" value="OWF51367.1"/>
    <property type="molecule type" value="Genomic_DNA"/>
</dbReference>
<dbReference type="Pfam" id="PF07677">
    <property type="entry name" value="A2M_recep"/>
    <property type="match status" value="1"/>
</dbReference>
<keyword evidence="6" id="KW-0722">Serine protease inhibitor</keyword>
<evidence type="ECO:0000256" key="4">
    <source>
        <dbReference type="ARBA" id="ARBA00022690"/>
    </source>
</evidence>
<feature type="domain" description="Alpha-2-macroglobulin" evidence="12">
    <location>
        <begin position="831"/>
        <end position="921"/>
    </location>
</feature>
<evidence type="ECO:0000259" key="13">
    <source>
        <dbReference type="SMART" id="SM01361"/>
    </source>
</evidence>
<evidence type="ECO:0000256" key="6">
    <source>
        <dbReference type="ARBA" id="ARBA00022900"/>
    </source>
</evidence>
<evidence type="ECO:0000256" key="8">
    <source>
        <dbReference type="ARBA" id="ARBA00023180"/>
    </source>
</evidence>
<feature type="chain" id="PRO_5012171223" evidence="10">
    <location>
        <begin position="17"/>
        <end position="1727"/>
    </location>
</feature>
<keyword evidence="4" id="KW-0646">Protease inhibitor</keyword>
<feature type="domain" description="Alpha-2-macroglobulin bait region" evidence="11">
    <location>
        <begin position="456"/>
        <end position="687"/>
    </location>
</feature>
<evidence type="ECO:0000259" key="12">
    <source>
        <dbReference type="SMART" id="SM01360"/>
    </source>
</evidence>
<dbReference type="SMR" id="A0A210QRJ0"/>
<dbReference type="FunFam" id="1.50.10.20:FF:000001">
    <property type="entry name" value="CD109 isoform 1"/>
    <property type="match status" value="1"/>
</dbReference>
<dbReference type="InterPro" id="IPR002890">
    <property type="entry name" value="MG2"/>
</dbReference>
<dbReference type="Gene3D" id="2.20.130.20">
    <property type="match status" value="1"/>
</dbReference>
<dbReference type="Pfam" id="PF17791">
    <property type="entry name" value="MG3"/>
    <property type="match status" value="1"/>
</dbReference>
<dbReference type="CDD" id="cd02897">
    <property type="entry name" value="A2M_2"/>
    <property type="match status" value="1"/>
</dbReference>
<name>A0A210QRJ0_MIZYE</name>
<evidence type="ECO:0000313" key="14">
    <source>
        <dbReference type="EMBL" id="OWF51367.1"/>
    </source>
</evidence>
<dbReference type="GO" id="GO:0004867">
    <property type="term" value="F:serine-type endopeptidase inhibitor activity"/>
    <property type="evidence" value="ECO:0007669"/>
    <property type="project" value="UniProtKB-KW"/>
</dbReference>
<dbReference type="Gene3D" id="2.60.120.1540">
    <property type="match status" value="1"/>
</dbReference>
<reference evidence="14 15" key="1">
    <citation type="journal article" date="2017" name="Nat. Ecol. Evol.">
        <title>Scallop genome provides insights into evolution of bilaterian karyotype and development.</title>
        <authorList>
            <person name="Wang S."/>
            <person name="Zhang J."/>
            <person name="Jiao W."/>
            <person name="Li J."/>
            <person name="Xun X."/>
            <person name="Sun Y."/>
            <person name="Guo X."/>
            <person name="Huan P."/>
            <person name="Dong B."/>
            <person name="Zhang L."/>
            <person name="Hu X."/>
            <person name="Sun X."/>
            <person name="Wang J."/>
            <person name="Zhao C."/>
            <person name="Wang Y."/>
            <person name="Wang D."/>
            <person name="Huang X."/>
            <person name="Wang R."/>
            <person name="Lv J."/>
            <person name="Li Y."/>
            <person name="Zhang Z."/>
            <person name="Liu B."/>
            <person name="Lu W."/>
            <person name="Hui Y."/>
            <person name="Liang J."/>
            <person name="Zhou Z."/>
            <person name="Hou R."/>
            <person name="Li X."/>
            <person name="Liu Y."/>
            <person name="Li H."/>
            <person name="Ning X."/>
            <person name="Lin Y."/>
            <person name="Zhao L."/>
            <person name="Xing Q."/>
            <person name="Dou J."/>
            <person name="Li Y."/>
            <person name="Mao J."/>
            <person name="Guo H."/>
            <person name="Dou H."/>
            <person name="Li T."/>
            <person name="Mu C."/>
            <person name="Jiang W."/>
            <person name="Fu Q."/>
            <person name="Fu X."/>
            <person name="Miao Y."/>
            <person name="Liu J."/>
            <person name="Yu Q."/>
            <person name="Li R."/>
            <person name="Liao H."/>
            <person name="Li X."/>
            <person name="Kong Y."/>
            <person name="Jiang Z."/>
            <person name="Chourrout D."/>
            <person name="Li R."/>
            <person name="Bao Z."/>
        </authorList>
    </citation>
    <scope>NUCLEOTIDE SEQUENCE [LARGE SCALE GENOMIC DNA]</scope>
    <source>
        <strain evidence="14 15">PY_sf001</strain>
    </source>
</reference>
<dbReference type="Gene3D" id="2.60.40.690">
    <property type="entry name" value="Alpha-macroglobulin, receptor-binding domain"/>
    <property type="match status" value="1"/>
</dbReference>
<dbReference type="SUPFAM" id="SSF49410">
    <property type="entry name" value="Alpha-macroglobulin receptor domain"/>
    <property type="match status" value="1"/>
</dbReference>
<dbReference type="Pfam" id="PF01835">
    <property type="entry name" value="MG2"/>
    <property type="match status" value="1"/>
</dbReference>
<feature type="compositionally biased region" description="Acidic residues" evidence="9">
    <location>
        <begin position="578"/>
        <end position="596"/>
    </location>
</feature>
<dbReference type="SMART" id="SM01359">
    <property type="entry name" value="A2M_N_2"/>
    <property type="match status" value="1"/>
</dbReference>
<dbReference type="SMART" id="SM01361">
    <property type="entry name" value="A2M_recep"/>
    <property type="match status" value="1"/>
</dbReference>
<feature type="signal peptide" evidence="10">
    <location>
        <begin position="1"/>
        <end position="16"/>
    </location>
</feature>
<dbReference type="InterPro" id="IPR041555">
    <property type="entry name" value="MG3"/>
</dbReference>
<dbReference type="Gene3D" id="1.50.10.20">
    <property type="match status" value="1"/>
</dbReference>
<dbReference type="Pfam" id="PF07703">
    <property type="entry name" value="A2M_BRD"/>
    <property type="match status" value="1"/>
</dbReference>
<dbReference type="SMART" id="SM01419">
    <property type="entry name" value="Thiol-ester_cl"/>
    <property type="match status" value="1"/>
</dbReference>
<feature type="compositionally biased region" description="Acidic residues" evidence="9">
    <location>
        <begin position="561"/>
        <end position="570"/>
    </location>
</feature>
<dbReference type="InterPro" id="IPR050473">
    <property type="entry name" value="A2M/Complement_sys"/>
</dbReference>
<evidence type="ECO:0000256" key="3">
    <source>
        <dbReference type="ARBA" id="ARBA00022525"/>
    </source>
</evidence>
<accession>A0A210QRJ0</accession>
<comment type="subcellular location">
    <subcellularLocation>
        <location evidence="1">Secreted</location>
    </subcellularLocation>
</comment>
<dbReference type="InterPro" id="IPR019742">
    <property type="entry name" value="MacrogloblnA2_CS"/>
</dbReference>
<proteinExistence type="inferred from homology"/>
<dbReference type="InterPro" id="IPR036595">
    <property type="entry name" value="A-macroglobulin_rcpt-bd_sf"/>
</dbReference>
<dbReference type="InterPro" id="IPR009048">
    <property type="entry name" value="A-macroglobulin_rcpt-bd"/>
</dbReference>
<dbReference type="SMART" id="SM01360">
    <property type="entry name" value="A2M"/>
    <property type="match status" value="1"/>
</dbReference>
<dbReference type="SUPFAM" id="SSF48239">
    <property type="entry name" value="Terpenoid cyclases/Protein prenyltransferases"/>
    <property type="match status" value="1"/>
</dbReference>
<dbReference type="InterPro" id="IPR041813">
    <property type="entry name" value="A2M_TED"/>
</dbReference>
<dbReference type="Proteomes" id="UP000242188">
    <property type="component" value="Unassembled WGS sequence"/>
</dbReference>
<organism evidence="14 15">
    <name type="scientific">Mizuhopecten yessoensis</name>
    <name type="common">Japanese scallop</name>
    <name type="synonym">Patinopecten yessoensis</name>
    <dbReference type="NCBI Taxonomy" id="6573"/>
    <lineage>
        <taxon>Eukaryota</taxon>
        <taxon>Metazoa</taxon>
        <taxon>Spiralia</taxon>
        <taxon>Lophotrochozoa</taxon>
        <taxon>Mollusca</taxon>
        <taxon>Bivalvia</taxon>
        <taxon>Autobranchia</taxon>
        <taxon>Pteriomorphia</taxon>
        <taxon>Pectinida</taxon>
        <taxon>Pectinoidea</taxon>
        <taxon>Pectinidae</taxon>
        <taxon>Mizuhopecten</taxon>
    </lineage>
</organism>
<dbReference type="PROSITE" id="PS00477">
    <property type="entry name" value="ALPHA_2_MACROGLOBULIN"/>
    <property type="match status" value="1"/>
</dbReference>
<evidence type="ECO:0000256" key="2">
    <source>
        <dbReference type="ARBA" id="ARBA00010952"/>
    </source>
</evidence>
<dbReference type="Pfam" id="PF00207">
    <property type="entry name" value="A2M"/>
    <property type="match status" value="1"/>
</dbReference>
<dbReference type="Gene3D" id="2.60.40.1940">
    <property type="match status" value="1"/>
</dbReference>
<evidence type="ECO:0000313" key="15">
    <source>
        <dbReference type="Proteomes" id="UP000242188"/>
    </source>
</evidence>
<dbReference type="Gene3D" id="2.60.40.1930">
    <property type="match status" value="3"/>
</dbReference>